<keyword evidence="1" id="KW-0812">Transmembrane</keyword>
<accession>A0A1V2ZW40</accession>
<evidence type="ECO:0000313" key="2">
    <source>
        <dbReference type="EMBL" id="OOC09347.1"/>
    </source>
</evidence>
<dbReference type="Proteomes" id="UP000189177">
    <property type="component" value="Unassembled WGS sequence"/>
</dbReference>
<name>A0A1V2ZW40_9GAMM</name>
<dbReference type="AlphaFoldDB" id="A0A1V2ZW40"/>
<reference evidence="2 3" key="1">
    <citation type="submission" date="2017-02" db="EMBL/GenBank/DDBJ databases">
        <title>Genomic diversity within the haloalkaliphilic genus Thioalkalivibrio.</title>
        <authorList>
            <person name="Ahn A.-C."/>
            <person name="Meier-Kolthoff J."/>
            <person name="Overmars L."/>
            <person name="Richter M."/>
            <person name="Woyke T."/>
            <person name="Sorokin D.Y."/>
            <person name="Muyzer G."/>
        </authorList>
    </citation>
    <scope>NUCLEOTIDE SEQUENCE [LARGE SCALE GENOMIC DNA]</scope>
    <source>
        <strain evidence="2 3">HL17</strain>
    </source>
</reference>
<organism evidence="2 3">
    <name type="scientific">Thioalkalivibrio halophilus</name>
    <dbReference type="NCBI Taxonomy" id="252474"/>
    <lineage>
        <taxon>Bacteria</taxon>
        <taxon>Pseudomonadati</taxon>
        <taxon>Pseudomonadota</taxon>
        <taxon>Gammaproteobacteria</taxon>
        <taxon>Chromatiales</taxon>
        <taxon>Ectothiorhodospiraceae</taxon>
        <taxon>Thioalkalivibrio</taxon>
    </lineage>
</organism>
<keyword evidence="1" id="KW-1133">Transmembrane helix</keyword>
<evidence type="ECO:0008006" key="4">
    <source>
        <dbReference type="Google" id="ProtNLM"/>
    </source>
</evidence>
<dbReference type="OrthoDB" id="5787089at2"/>
<evidence type="ECO:0000256" key="1">
    <source>
        <dbReference type="SAM" id="Phobius"/>
    </source>
</evidence>
<protein>
    <recommendedName>
        <fullName evidence="4">DUF3185 domain-containing protein</fullName>
    </recommendedName>
</protein>
<gene>
    <name evidence="2" type="ORF">B1A74_11420</name>
</gene>
<keyword evidence="3" id="KW-1185">Reference proteome</keyword>
<evidence type="ECO:0000313" key="3">
    <source>
        <dbReference type="Proteomes" id="UP000189177"/>
    </source>
</evidence>
<dbReference type="EMBL" id="MUZR01000051">
    <property type="protein sequence ID" value="OOC09347.1"/>
    <property type="molecule type" value="Genomic_DNA"/>
</dbReference>
<comment type="caution">
    <text evidence="2">The sequence shown here is derived from an EMBL/GenBank/DDBJ whole genome shotgun (WGS) entry which is preliminary data.</text>
</comment>
<proteinExistence type="predicted"/>
<dbReference type="RefSeq" id="WP_018946592.1">
    <property type="nucleotide sequence ID" value="NZ_MUZR01000051.1"/>
</dbReference>
<keyword evidence="1" id="KW-0472">Membrane</keyword>
<sequence>MANKRTDGGLVIVGLVLIAVGAYALLGQQVHFSPIAPREDGGFGGWFATVVGVVMILGGLYFLRESRK</sequence>
<feature type="transmembrane region" description="Helical" evidence="1">
    <location>
        <begin position="43"/>
        <end position="63"/>
    </location>
</feature>